<protein>
    <submittedName>
        <fullName evidence="7">Uncharacterized protein</fullName>
    </submittedName>
</protein>
<keyword evidence="3 6" id="KW-0812">Transmembrane</keyword>
<evidence type="ECO:0000313" key="8">
    <source>
        <dbReference type="Proteomes" id="UP001152798"/>
    </source>
</evidence>
<keyword evidence="2" id="KW-0813">Transport</keyword>
<comment type="subcellular location">
    <subcellularLocation>
        <location evidence="1">Membrane</location>
        <topology evidence="1">Multi-pass membrane protein</topology>
    </subcellularLocation>
</comment>
<dbReference type="OrthoDB" id="3900342at2759"/>
<keyword evidence="5 6" id="KW-0472">Membrane</keyword>
<dbReference type="GO" id="GO:0015171">
    <property type="term" value="F:amino acid transmembrane transporter activity"/>
    <property type="evidence" value="ECO:0007669"/>
    <property type="project" value="TreeGrafter"/>
</dbReference>
<evidence type="ECO:0000256" key="1">
    <source>
        <dbReference type="ARBA" id="ARBA00004141"/>
    </source>
</evidence>
<feature type="transmembrane region" description="Helical" evidence="6">
    <location>
        <begin position="95"/>
        <end position="117"/>
    </location>
</feature>
<keyword evidence="4 6" id="KW-1133">Transmembrane helix</keyword>
<feature type="transmembrane region" description="Helical" evidence="6">
    <location>
        <begin position="421"/>
        <end position="440"/>
    </location>
</feature>
<dbReference type="Pfam" id="PF13520">
    <property type="entry name" value="AA_permease_2"/>
    <property type="match status" value="1"/>
</dbReference>
<name>A0A9P0H8I1_NEZVI</name>
<feature type="transmembrane region" description="Helical" evidence="6">
    <location>
        <begin position="390"/>
        <end position="415"/>
    </location>
</feature>
<reference evidence="7" key="1">
    <citation type="submission" date="2022-01" db="EMBL/GenBank/DDBJ databases">
        <authorList>
            <person name="King R."/>
        </authorList>
    </citation>
    <scope>NUCLEOTIDE SEQUENCE</scope>
</reference>
<sequence>MLVASSFLRPTGVSLAFERGILQVILHSLRWTFISWWDFFTRVYERMTTKVDQLGYKSHLKIGFRGIEVMMLCLCSLHGFAVYKLIPTIIINNGGVLLTFCWIVYGIITMFTAFCLAELTALAPCTGSTYHYSYLTISEFVAFLVGWNKILAYAAVILSYCTFMSSSIDEIFFGGWLTAEIHLGEPQCFSLFCSKGYVDLIVPIIILSLAYLESWSIRTAKVFIMVVTSISMIIIFTIIFGLYLFIDIRPTRSGYKSQTIFQDIGETVFFGLMSFDSIAVLGDEVKKPWKTIPKSIINATILVVVIYVVLTLLLISIMSENTVLKDDTYLCPLSNILESHGYLVLSWFSNLGTILSLWGGAFAMIFNLSRILYSMSRDGLLFPFLSRVSWISHTPVVNTMFCGATLSILGTFVIINYNAAAFSLLLEKIIIPVCLLVTRYRCEQKEEENKETCNNWLLFNYPNSRTRPTIVTERISRLLIYLIVLSAISSVYCILMMFAKDAGLYVRVLALFSVFFLIIFIVCLHCQPQNNRTQLSVRVLAVPLIPVLSLTFEFFTATFLTRSEWWLAYSWALIGIIFYFIYSIFNSEKNEFTDSTGNKWNPYEKKRTSKEIYLIESETYETNGKTPEEQLQRLGLSPYYQAECFNNHPSKSSIENFTKTEQILKQEMKEMQM</sequence>
<dbReference type="GO" id="GO:0016020">
    <property type="term" value="C:membrane"/>
    <property type="evidence" value="ECO:0007669"/>
    <property type="project" value="UniProtKB-SubCell"/>
</dbReference>
<dbReference type="PANTHER" id="PTHR43243">
    <property type="entry name" value="INNER MEMBRANE TRANSPORTER YGJI-RELATED"/>
    <property type="match status" value="1"/>
</dbReference>
<dbReference type="InterPro" id="IPR002293">
    <property type="entry name" value="AA/rel_permease1"/>
</dbReference>
<accession>A0A9P0H8I1</accession>
<evidence type="ECO:0000256" key="4">
    <source>
        <dbReference type="ARBA" id="ARBA00022989"/>
    </source>
</evidence>
<dbReference type="AlphaFoldDB" id="A0A9P0H8I1"/>
<feature type="transmembrane region" description="Helical" evidence="6">
    <location>
        <begin position="62"/>
        <end position="83"/>
    </location>
</feature>
<feature type="transmembrane region" description="Helical" evidence="6">
    <location>
        <begin position="478"/>
        <end position="498"/>
    </location>
</feature>
<dbReference type="EMBL" id="OV725079">
    <property type="protein sequence ID" value="CAH1397236.1"/>
    <property type="molecule type" value="Genomic_DNA"/>
</dbReference>
<dbReference type="Gene3D" id="1.20.1740.10">
    <property type="entry name" value="Amino acid/polyamine transporter I"/>
    <property type="match status" value="1"/>
</dbReference>
<evidence type="ECO:0000256" key="5">
    <source>
        <dbReference type="ARBA" id="ARBA00023136"/>
    </source>
</evidence>
<dbReference type="Proteomes" id="UP001152798">
    <property type="component" value="Chromosome 3"/>
</dbReference>
<feature type="transmembrane region" description="Helical" evidence="6">
    <location>
        <begin position="129"/>
        <end position="147"/>
    </location>
</feature>
<feature type="transmembrane region" description="Helical" evidence="6">
    <location>
        <begin position="189"/>
        <end position="211"/>
    </location>
</feature>
<feature type="transmembrane region" description="Helical" evidence="6">
    <location>
        <begin position="223"/>
        <end position="246"/>
    </location>
</feature>
<evidence type="ECO:0000313" key="7">
    <source>
        <dbReference type="EMBL" id="CAH1397236.1"/>
    </source>
</evidence>
<feature type="transmembrane region" description="Helical" evidence="6">
    <location>
        <begin position="566"/>
        <end position="585"/>
    </location>
</feature>
<organism evidence="7 8">
    <name type="scientific">Nezara viridula</name>
    <name type="common">Southern green stink bug</name>
    <name type="synonym">Cimex viridulus</name>
    <dbReference type="NCBI Taxonomy" id="85310"/>
    <lineage>
        <taxon>Eukaryota</taxon>
        <taxon>Metazoa</taxon>
        <taxon>Ecdysozoa</taxon>
        <taxon>Arthropoda</taxon>
        <taxon>Hexapoda</taxon>
        <taxon>Insecta</taxon>
        <taxon>Pterygota</taxon>
        <taxon>Neoptera</taxon>
        <taxon>Paraneoptera</taxon>
        <taxon>Hemiptera</taxon>
        <taxon>Heteroptera</taxon>
        <taxon>Panheteroptera</taxon>
        <taxon>Pentatomomorpha</taxon>
        <taxon>Pentatomoidea</taxon>
        <taxon>Pentatomidae</taxon>
        <taxon>Pentatominae</taxon>
        <taxon>Nezara</taxon>
    </lineage>
</organism>
<evidence type="ECO:0000256" key="3">
    <source>
        <dbReference type="ARBA" id="ARBA00022692"/>
    </source>
</evidence>
<gene>
    <name evidence="7" type="ORF">NEZAVI_LOCUS7106</name>
</gene>
<evidence type="ECO:0000256" key="2">
    <source>
        <dbReference type="ARBA" id="ARBA00022448"/>
    </source>
</evidence>
<proteinExistence type="predicted"/>
<feature type="transmembrane region" description="Helical" evidence="6">
    <location>
        <begin position="347"/>
        <end position="369"/>
    </location>
</feature>
<evidence type="ECO:0000256" key="6">
    <source>
        <dbReference type="SAM" id="Phobius"/>
    </source>
</evidence>
<dbReference type="PANTHER" id="PTHR43243:SF4">
    <property type="entry name" value="CATIONIC AMINO ACID TRANSPORTER 4"/>
    <property type="match status" value="1"/>
</dbReference>
<feature type="transmembrane region" description="Helical" evidence="6">
    <location>
        <begin position="504"/>
        <end position="525"/>
    </location>
</feature>
<keyword evidence="8" id="KW-1185">Reference proteome</keyword>
<feature type="transmembrane region" description="Helical" evidence="6">
    <location>
        <begin position="537"/>
        <end position="560"/>
    </location>
</feature>
<feature type="transmembrane region" description="Helical" evidence="6">
    <location>
        <begin position="296"/>
        <end position="318"/>
    </location>
</feature>